<evidence type="ECO:0000313" key="3">
    <source>
        <dbReference type="Proteomes" id="UP000015545"/>
    </source>
</evidence>
<protein>
    <submittedName>
        <fullName evidence="2">Uncharacterized protein</fullName>
    </submittedName>
</protein>
<dbReference type="OrthoDB" id="35862at10239"/>
<dbReference type="RefSeq" id="YP_008433459.1">
    <property type="nucleotide sequence ID" value="NC_022096.1"/>
</dbReference>
<dbReference type="KEGG" id="vg:16574814"/>
<name>S5VV68_9CAUD</name>
<keyword evidence="1" id="KW-0175">Coiled coil</keyword>
<accession>S5VV68</accession>
<dbReference type="Proteomes" id="UP000015545">
    <property type="component" value="Segment"/>
</dbReference>
<sequence length="459" mass="51827">MNSDALNAVLNNLYQRNRLVRSTNIDTLYHCRFVLHGRLSDEEIDVVPALTVKALDEIVLGAINGNLPDMATVSLMYNSGFCLPQCQTHAEAWAAFAGLNAADNVTYEDAIKQLKADRRESALRARDGLVWPESIEQTIDEVLRKCNRPKAYTDQKLEKGVCITPKLSGVRINLVYRAYEVEGNTHAHLYAAFLHIGEKIVYTLDQLRHLGIPLEFGQHNGYRKVIQNYTPFGHGAELFVVQGTLAVPKKMRSELRKHFPNAKTVSDMLREYMATVDRNRIDDFTFVIADMKEELQSTVRKLESYASRSAKPKFAEKISKLEKRKAKLEARIANGNAEREAARAEYVKTLPEHYLQFVATGMFVYQRGKLMGPQMRIKPAVHLQSLGFRSLSHPLVDILGYEVDTSGAITKSALDNIIAKFEAAYDDQYTVTGLTIRPYAESVNIKRCYSYTKSKGDKP</sequence>
<feature type="coiled-coil region" evidence="1">
    <location>
        <begin position="288"/>
        <end position="345"/>
    </location>
</feature>
<reference evidence="2 3" key="1">
    <citation type="journal article" date="2014" name="Genome Announc.">
        <title>Complete Genome Sequence of the Novel Giant Pseudomonas Phage PaBG.</title>
        <authorList>
            <person name="Sykilinda N.N."/>
            <person name="Bondar A.A."/>
            <person name="Gorshkova A.S."/>
            <person name="Kurochkina L.P."/>
            <person name="Kulikov E.E."/>
            <person name="Shneider M.M."/>
            <person name="Kadykov V.A."/>
            <person name="Solovjeva N.V."/>
            <person name="Kabilov M.R."/>
            <person name="Mesyanzhinov V.V."/>
            <person name="Vlassov V.V."/>
            <person name="Drukker V.V."/>
            <person name="Miroshnikov K.A."/>
        </authorList>
    </citation>
    <scope>NUCLEOTIDE SEQUENCE [LARGE SCALE GENOMIC DNA]</scope>
</reference>
<gene>
    <name evidence="2" type="ORF">PaBG_00128</name>
</gene>
<evidence type="ECO:0000256" key="1">
    <source>
        <dbReference type="SAM" id="Coils"/>
    </source>
</evidence>
<keyword evidence="3" id="KW-1185">Reference proteome</keyword>
<evidence type="ECO:0000313" key="2">
    <source>
        <dbReference type="EMBL" id="AGS82012.1"/>
    </source>
</evidence>
<dbReference type="GeneID" id="16574814"/>
<organism evidence="2 3">
    <name type="scientific">Pseudomonas phage PaBG</name>
    <dbReference type="NCBI Taxonomy" id="1335230"/>
    <lineage>
        <taxon>Viruses</taxon>
        <taxon>Duplodnaviria</taxon>
        <taxon>Heunggongvirae</taxon>
        <taxon>Uroviricota</taxon>
        <taxon>Caudoviricetes</taxon>
        <taxon>Baikalvirus</taxon>
        <taxon>Baikalvirus PaBG</taxon>
    </lineage>
</organism>
<proteinExistence type="predicted"/>
<dbReference type="EMBL" id="KF147891">
    <property type="protein sequence ID" value="AGS82012.1"/>
    <property type="molecule type" value="Genomic_DNA"/>
</dbReference>